<evidence type="ECO:0000313" key="3">
    <source>
        <dbReference type="Proteomes" id="UP001190700"/>
    </source>
</evidence>
<dbReference type="Proteomes" id="UP001190700">
    <property type="component" value="Unassembled WGS sequence"/>
</dbReference>
<sequence>MDPRRLQDEEQCMDCEDGERGEFIVSQTIARTHVKGWLLKRKRSLGESIQVQRSLTASETDELRRIFQALEGSDGAGVDVQDLYNALDLASKDLLSPHKPERGCVIDFDTFTEIMAKQSGEGWGKKKRATGAAMSMASIAGSIKTRSMVEDLLQASEQREQLFNVDTLSSAAAPASAEIGPGHEHTIGRALPVRKGISPLVVPDPATQAAALTTSVPVASAVPRRVLHSVSSDMKEPNRRQTMPEASVANWTNIMRNEESEEDYFSPTAGLISPFARCNIKLPALGERASTSAESAVNFRAGAAHKAPFSAPSDSNSQATSNMSNGSLFSNATRVEWGQVRRRMLGLDAEPSKRSGDMLSPSAGLLSSPTKRGDGSSIFKLPPIDWKVAKNSPRLSLFSPKGPEERSRFLPPLPNHSLPATDPSRSLPNFKDPNTFH</sequence>
<reference evidence="2 3" key="1">
    <citation type="journal article" date="2015" name="Genome Biol. Evol.">
        <title>Comparative Genomics of a Bacterivorous Green Alga Reveals Evolutionary Causalities and Consequences of Phago-Mixotrophic Mode of Nutrition.</title>
        <authorList>
            <person name="Burns J.A."/>
            <person name="Paasch A."/>
            <person name="Narechania A."/>
            <person name="Kim E."/>
        </authorList>
    </citation>
    <scope>NUCLEOTIDE SEQUENCE [LARGE SCALE GENOMIC DNA]</scope>
    <source>
        <strain evidence="2 3">PLY_AMNH</strain>
    </source>
</reference>
<evidence type="ECO:0000313" key="2">
    <source>
        <dbReference type="EMBL" id="KAK3256191.1"/>
    </source>
</evidence>
<keyword evidence="3" id="KW-1185">Reference proteome</keyword>
<name>A0AAE0FB97_9CHLO</name>
<evidence type="ECO:0000256" key="1">
    <source>
        <dbReference type="SAM" id="MobiDB-lite"/>
    </source>
</evidence>
<proteinExistence type="predicted"/>
<feature type="region of interest" description="Disordered" evidence="1">
    <location>
        <begin position="306"/>
        <end position="327"/>
    </location>
</feature>
<feature type="region of interest" description="Disordered" evidence="1">
    <location>
        <begin position="347"/>
        <end position="377"/>
    </location>
</feature>
<feature type="compositionally biased region" description="Polar residues" evidence="1">
    <location>
        <begin position="312"/>
        <end position="327"/>
    </location>
</feature>
<dbReference type="EMBL" id="LGRX02021894">
    <property type="protein sequence ID" value="KAK3256191.1"/>
    <property type="molecule type" value="Genomic_DNA"/>
</dbReference>
<organism evidence="2 3">
    <name type="scientific">Cymbomonas tetramitiformis</name>
    <dbReference type="NCBI Taxonomy" id="36881"/>
    <lineage>
        <taxon>Eukaryota</taxon>
        <taxon>Viridiplantae</taxon>
        <taxon>Chlorophyta</taxon>
        <taxon>Pyramimonadophyceae</taxon>
        <taxon>Pyramimonadales</taxon>
        <taxon>Pyramimonadaceae</taxon>
        <taxon>Cymbomonas</taxon>
    </lineage>
</organism>
<comment type="caution">
    <text evidence="2">The sequence shown here is derived from an EMBL/GenBank/DDBJ whole genome shotgun (WGS) entry which is preliminary data.</text>
</comment>
<protein>
    <submittedName>
        <fullName evidence="2">Uncharacterized protein</fullName>
    </submittedName>
</protein>
<dbReference type="AlphaFoldDB" id="A0AAE0FB97"/>
<gene>
    <name evidence="2" type="ORF">CYMTET_34660</name>
</gene>
<feature type="region of interest" description="Disordered" evidence="1">
    <location>
        <begin position="392"/>
        <end position="437"/>
    </location>
</feature>
<accession>A0AAE0FB97</accession>